<evidence type="ECO:0000313" key="2">
    <source>
        <dbReference type="Proteomes" id="UP000001417"/>
    </source>
</evidence>
<proteinExistence type="predicted"/>
<evidence type="ECO:0000313" key="1">
    <source>
        <dbReference type="EMBL" id="AAP07612.1"/>
    </source>
</evidence>
<accession>Q81I28</accession>
<dbReference type="AlphaFoldDB" id="Q81I28"/>
<keyword evidence="2" id="KW-1185">Reference proteome</keyword>
<name>Q81I28_BACCR</name>
<organism evidence="1 2">
    <name type="scientific">Bacillus cereus (strain ATCC 14579 / DSM 31 / CCUG 7414 / JCM 2152 / NBRC 15305 / NCIMB 9373 / NCTC 2599 / NRRL B-3711)</name>
    <dbReference type="NCBI Taxonomy" id="226900"/>
    <lineage>
        <taxon>Bacteria</taxon>
        <taxon>Bacillati</taxon>
        <taxon>Bacillota</taxon>
        <taxon>Bacilli</taxon>
        <taxon>Bacillales</taxon>
        <taxon>Bacillaceae</taxon>
        <taxon>Bacillus</taxon>
        <taxon>Bacillus cereus group</taxon>
    </lineage>
</organism>
<protein>
    <submittedName>
        <fullName evidence="1">Uncharacterized protein</fullName>
    </submittedName>
</protein>
<gene>
    <name evidence="1" type="ordered locus">BC_0594</name>
</gene>
<sequence length="35" mass="4297">MFIKKIQISLTHMSRRSYNKSIIYMNDCSYVQLKR</sequence>
<dbReference type="KEGG" id="bce:BC0594"/>
<dbReference type="EMBL" id="AE016877">
    <property type="protein sequence ID" value="AAP07612.1"/>
    <property type="molecule type" value="Genomic_DNA"/>
</dbReference>
<reference evidence="1 2" key="1">
    <citation type="journal article" date="2003" name="Nature">
        <title>Genome sequence of Bacillus cereus and comparative analysis with Bacillus anthracis.</title>
        <authorList>
            <person name="Ivanova N."/>
            <person name="Sorokin A."/>
            <person name="Anderson I."/>
            <person name="Galleron N."/>
            <person name="Candelon B."/>
            <person name="Kapatral V."/>
            <person name="Bhattacharyya A."/>
            <person name="Reznik G."/>
            <person name="Mikhailova N."/>
            <person name="Lapidus A."/>
            <person name="Chu L."/>
            <person name="Mazur M."/>
            <person name="Goltsman E."/>
            <person name="Larsen N."/>
            <person name="D'Souza M."/>
            <person name="Walunas T."/>
            <person name="Grechkin Y."/>
            <person name="Pusch G."/>
            <person name="Haselkorn R."/>
            <person name="Fonstein M."/>
            <person name="Ehrlich S.D."/>
            <person name="Overbeek R."/>
            <person name="Kyrpides N."/>
        </authorList>
    </citation>
    <scope>NUCLEOTIDE SEQUENCE [LARGE SCALE GENOMIC DNA]</scope>
    <source>
        <strain evidence="2">ATCC 14579 / DSM 31 / CCUG 7414 / JCM 2152 / NBRC 15305 / NCIMB 9373 / NCTC 2599 / NRRL B-3711</strain>
    </source>
</reference>
<dbReference type="HOGENOM" id="CLU_3363137_0_0_9"/>
<dbReference type="Proteomes" id="UP000001417">
    <property type="component" value="Chromosome"/>
</dbReference>